<accession>A0A844YCL4</accession>
<feature type="chain" id="PRO_5032399567" evidence="3">
    <location>
        <begin position="24"/>
        <end position="977"/>
    </location>
</feature>
<keyword evidence="2" id="KW-0175">Coiled coil</keyword>
<protein>
    <submittedName>
        <fullName evidence="5">CHAT domain-containing protein</fullName>
    </submittedName>
</protein>
<evidence type="ECO:0000256" key="3">
    <source>
        <dbReference type="SAM" id="SignalP"/>
    </source>
</evidence>
<dbReference type="InterPro" id="IPR019734">
    <property type="entry name" value="TPR_rpt"/>
</dbReference>
<reference evidence="5 6" key="1">
    <citation type="submission" date="2019-12" db="EMBL/GenBank/DDBJ databases">
        <title>Genomic-based taxomic classification of the family Erythrobacteraceae.</title>
        <authorList>
            <person name="Xu L."/>
        </authorList>
    </citation>
    <scope>NUCLEOTIDE SEQUENCE [LARGE SCALE GENOMIC DNA]</scope>
    <source>
        <strain evidence="5 6">JCM 17468</strain>
    </source>
</reference>
<dbReference type="PANTHER" id="PTHR10098:SF108">
    <property type="entry name" value="TETRATRICOPEPTIDE REPEAT PROTEIN 28"/>
    <property type="match status" value="1"/>
</dbReference>
<comment type="caution">
    <text evidence="5">The sequence shown here is derived from an EMBL/GenBank/DDBJ whole genome shotgun (WGS) entry which is preliminary data.</text>
</comment>
<evidence type="ECO:0000256" key="2">
    <source>
        <dbReference type="SAM" id="Coils"/>
    </source>
</evidence>
<keyword evidence="3" id="KW-0732">Signal</keyword>
<evidence type="ECO:0000313" key="5">
    <source>
        <dbReference type="EMBL" id="MXO55167.1"/>
    </source>
</evidence>
<feature type="domain" description="CHAT" evidence="4">
    <location>
        <begin position="659"/>
        <end position="975"/>
    </location>
</feature>
<organism evidence="5 6">
    <name type="scientific">Qipengyuania pelagi</name>
    <dbReference type="NCBI Taxonomy" id="994320"/>
    <lineage>
        <taxon>Bacteria</taxon>
        <taxon>Pseudomonadati</taxon>
        <taxon>Pseudomonadota</taxon>
        <taxon>Alphaproteobacteria</taxon>
        <taxon>Sphingomonadales</taxon>
        <taxon>Erythrobacteraceae</taxon>
        <taxon>Qipengyuania</taxon>
    </lineage>
</organism>
<keyword evidence="6" id="KW-1185">Reference proteome</keyword>
<dbReference type="PANTHER" id="PTHR10098">
    <property type="entry name" value="RAPSYN-RELATED"/>
    <property type="match status" value="1"/>
</dbReference>
<dbReference type="InterPro" id="IPR024983">
    <property type="entry name" value="CHAT_dom"/>
</dbReference>
<dbReference type="EMBL" id="WTYD01000004">
    <property type="protein sequence ID" value="MXO55167.1"/>
    <property type="molecule type" value="Genomic_DNA"/>
</dbReference>
<evidence type="ECO:0000256" key="1">
    <source>
        <dbReference type="PROSITE-ProRule" id="PRU00339"/>
    </source>
</evidence>
<dbReference type="SUPFAM" id="SSF48452">
    <property type="entry name" value="TPR-like"/>
    <property type="match status" value="2"/>
</dbReference>
<proteinExistence type="predicted"/>
<dbReference type="SMART" id="SM00028">
    <property type="entry name" value="TPR"/>
    <property type="match status" value="3"/>
</dbReference>
<sequence length="977" mass="105612">MTHFSKLGWFAAATMVVPMPVTAMDTLADENDAVIAALDNAIDAATARDVFNTPETELAVWERLYTRARGADHPADLMARAALGYGIALYYSERYEEAEARVDEARTLAATLGQAADPWRYRLLSYASLVAGERGKQDQSKAFAEEARASAKTLYGEDSAEMGLALNATALTHWIAGDLPAARDAMCHAADLAEAHLPASDYMVSNNMFSCAVAESMVSDDDDKVIEYLARASAFALANLPADHSRMGYIFNSHTNMMGRLGRHGEVEALSRKAINLYADAGLGDTLVVLNVHSTLSGSLLAQGKLEQALDVALALIEKAERRSALSSPGLIPQAHGNAAQAYIGMGKLREAADHLREAIRLYQTEKSEMLGMATSQMRAALVLQKLGEREQAAEYFASALETGADPGKLPDLRRPSFDLFRAQYLVRDGRPQAAWAVAEPMARAQAERFLSLSAKRSELVALQGTLAPAMAETAYIALLNDKPDEAFHFAQLALLSELALADLQSGMRLSNDRPELAALVGDLRQAERKSLGFQKQLREMGAQEQQDRLAQEEEANQAHIQQLKSRIARDWPQYTALLTPRIASLDEVTAALRPGEMMALPIALGDRMVSVLIDRDGLDWAETDIPAASLRADVRSLRQAYDFSAADTDLADQFPIEASRHLHDALFPPALAPKHKAANRVFMPASGAFATIPVASLLTRDFDRSLEPRDWPWLLADKSVQVRVSLSDNKETPPERRAEMRFFGIGNPATGAVSAPAFADTESRPGLSDLFRGTPDARALADLPALPETGEELREIARALGEDRGMVLTGGNATEAAVRKADLSAYDVLAFATHGLVSGEINGLIEPALVLTPIEGDGSENDGLLTASEIAALQIDADWVILSACNTGAGDSASSPSYSGLARAFRQAGARSLLLSHWRVRDDVASRLTVATVRNAARGMDRAEALRQAQIELMRDPDLPEAANPAVWAPFVLIDD</sequence>
<dbReference type="InterPro" id="IPR011990">
    <property type="entry name" value="TPR-like_helical_dom_sf"/>
</dbReference>
<keyword evidence="1" id="KW-0802">TPR repeat</keyword>
<dbReference type="Pfam" id="PF12770">
    <property type="entry name" value="CHAT"/>
    <property type="match status" value="1"/>
</dbReference>
<feature type="signal peptide" evidence="3">
    <location>
        <begin position="1"/>
        <end position="23"/>
    </location>
</feature>
<dbReference type="AlphaFoldDB" id="A0A844YCL4"/>
<dbReference type="Proteomes" id="UP000430272">
    <property type="component" value="Unassembled WGS sequence"/>
</dbReference>
<dbReference type="OrthoDB" id="9787760at2"/>
<dbReference type="RefSeq" id="WP_160662028.1">
    <property type="nucleotide sequence ID" value="NZ_BAABDV010000004.1"/>
</dbReference>
<dbReference type="Gene3D" id="1.25.40.10">
    <property type="entry name" value="Tetratricopeptide repeat domain"/>
    <property type="match status" value="2"/>
</dbReference>
<dbReference type="PROSITE" id="PS50005">
    <property type="entry name" value="TPR"/>
    <property type="match status" value="1"/>
</dbReference>
<evidence type="ECO:0000259" key="4">
    <source>
        <dbReference type="Pfam" id="PF12770"/>
    </source>
</evidence>
<evidence type="ECO:0000313" key="6">
    <source>
        <dbReference type="Proteomes" id="UP000430272"/>
    </source>
</evidence>
<feature type="repeat" description="TPR" evidence="1">
    <location>
        <begin position="333"/>
        <end position="366"/>
    </location>
</feature>
<name>A0A844YCL4_9SPHN</name>
<gene>
    <name evidence="5" type="ORF">GRI47_14275</name>
</gene>
<feature type="coiled-coil region" evidence="2">
    <location>
        <begin position="303"/>
        <end position="366"/>
    </location>
</feature>